<keyword evidence="6 7" id="KW-0472">Membrane</keyword>
<dbReference type="Proteomes" id="UP000297716">
    <property type="component" value="Unassembled WGS sequence"/>
</dbReference>
<dbReference type="GO" id="GO:0140359">
    <property type="term" value="F:ABC-type transporter activity"/>
    <property type="evidence" value="ECO:0007669"/>
    <property type="project" value="InterPro"/>
</dbReference>
<feature type="transmembrane region" description="Helical" evidence="7">
    <location>
        <begin position="430"/>
        <end position="460"/>
    </location>
</feature>
<organism evidence="9 10">
    <name type="scientific">Xylaria hypoxylon</name>
    <dbReference type="NCBI Taxonomy" id="37992"/>
    <lineage>
        <taxon>Eukaryota</taxon>
        <taxon>Fungi</taxon>
        <taxon>Dikarya</taxon>
        <taxon>Ascomycota</taxon>
        <taxon>Pezizomycotina</taxon>
        <taxon>Sordariomycetes</taxon>
        <taxon>Xylariomycetidae</taxon>
        <taxon>Xylariales</taxon>
        <taxon>Xylariaceae</taxon>
        <taxon>Xylaria</taxon>
    </lineage>
</organism>
<evidence type="ECO:0000256" key="3">
    <source>
        <dbReference type="ARBA" id="ARBA00022448"/>
    </source>
</evidence>
<accession>A0A4Z0Z017</accession>
<evidence type="ECO:0000313" key="9">
    <source>
        <dbReference type="EMBL" id="TGJ82956.1"/>
    </source>
</evidence>
<dbReference type="InterPro" id="IPR003439">
    <property type="entry name" value="ABC_transporter-like_ATP-bd"/>
</dbReference>
<dbReference type="STRING" id="37992.A0A4Z0Z017"/>
<dbReference type="AlphaFoldDB" id="A0A4Z0Z017"/>
<keyword evidence="4 7" id="KW-0812">Transmembrane</keyword>
<gene>
    <name evidence="9" type="ORF">E0Z10_g5797</name>
</gene>
<dbReference type="GO" id="GO:0016887">
    <property type="term" value="F:ATP hydrolysis activity"/>
    <property type="evidence" value="ECO:0007669"/>
    <property type="project" value="InterPro"/>
</dbReference>
<feature type="transmembrane region" description="Helical" evidence="7">
    <location>
        <begin position="629"/>
        <end position="647"/>
    </location>
</feature>
<dbReference type="SUPFAM" id="SSF52540">
    <property type="entry name" value="P-loop containing nucleoside triphosphate hydrolases"/>
    <property type="match status" value="1"/>
</dbReference>
<sequence length="656" mass="73693">MGPKYGAVALKDKICAVVGSDPGQLDVNGTQYFTSKYGYALQYQHFGGSTETVGRHTGLDKAWDIDCFDANRATEGITEGHVYVNGRIRDTSFQRRIGYVQQDDLHLPTATVRESLQFSAVLRQPRSSKEEAMRYVEYILDLLDLKLYGDAVVGVPGEGLNVEQRKRLTIALELVTKPDILIFLDEPTSGLDSQTAWSICTLLRKLSDEGQTILCTIHQPSSQIFYMFDRLLLLGAGGKQLYFGDIGPDASQLTDYFMRHGAQEFLSGQNPASWMLEETQGSPAPSTAGALDQRTWSKTWDESNEKRRTTQEIHHLNATASINIEPTKTEFTEFAVSHFQQLVQVTKRTFYDQWRDPVYLYSKTTLAIGLALVNGISFYHLMLSMQGLVSLLFSIFLITQLFGSIDRLVILRFTSGRDLFEARERDSKTYSWIIFVAANIFVELSWQTLVSVPVFISWYYATGLQNNSNTGLNRTERGAISFLLIWFFNLWAATFSQAAAASFQQPETAMQVASLLFWLALVFCGQLPHFWIFLYRSSPLTYFLEGLAVAGLANTRVTCSEIETLRVPLPAEFSAINTCSEYLAPFIQDYGGYAVDSAGKGVCQYCPVSETDSVLHTFGINPGNGWRNVGLMAVYVSFNVMVTFLIYKITRMPRKK</sequence>
<evidence type="ECO:0000256" key="1">
    <source>
        <dbReference type="ARBA" id="ARBA00004141"/>
    </source>
</evidence>
<keyword evidence="3" id="KW-0813">Transport</keyword>
<dbReference type="GO" id="GO:0005524">
    <property type="term" value="F:ATP binding"/>
    <property type="evidence" value="ECO:0007669"/>
    <property type="project" value="InterPro"/>
</dbReference>
<reference evidence="9 10" key="1">
    <citation type="submission" date="2019-03" db="EMBL/GenBank/DDBJ databases">
        <title>Draft genome sequence of Xylaria hypoxylon DSM 108379, a ubiquitous saprotrophic-parasitic fungi on hardwood.</title>
        <authorList>
            <person name="Buettner E."/>
            <person name="Leonhardt S."/>
            <person name="Gebauer A.M."/>
            <person name="Liers C."/>
            <person name="Hofrichter M."/>
            <person name="Kellner H."/>
        </authorList>
    </citation>
    <scope>NUCLEOTIDE SEQUENCE [LARGE SCALE GENOMIC DNA]</scope>
    <source>
        <strain evidence="9 10">DSM 108379</strain>
    </source>
</reference>
<dbReference type="OrthoDB" id="245989at2759"/>
<dbReference type="Pfam" id="PF06422">
    <property type="entry name" value="PDR_CDR"/>
    <property type="match status" value="1"/>
</dbReference>
<comment type="similarity">
    <text evidence="2">Belongs to the ABC transporter superfamily. ABCG family. PDR (TC 3.A.1.205) subfamily.</text>
</comment>
<dbReference type="Gene3D" id="3.40.50.300">
    <property type="entry name" value="P-loop containing nucleotide triphosphate hydrolases"/>
    <property type="match status" value="1"/>
</dbReference>
<protein>
    <recommendedName>
        <fullName evidence="8">ABC transporter domain-containing protein</fullName>
    </recommendedName>
</protein>
<dbReference type="Pfam" id="PF01061">
    <property type="entry name" value="ABC2_membrane"/>
    <property type="match status" value="1"/>
</dbReference>
<comment type="caution">
    <text evidence="9">The sequence shown here is derived from an EMBL/GenBank/DDBJ whole genome shotgun (WGS) entry which is preliminary data.</text>
</comment>
<dbReference type="EMBL" id="SKBN01000109">
    <property type="protein sequence ID" value="TGJ82956.1"/>
    <property type="molecule type" value="Genomic_DNA"/>
</dbReference>
<feature type="transmembrane region" description="Helical" evidence="7">
    <location>
        <begin position="480"/>
        <end position="503"/>
    </location>
</feature>
<name>A0A4Z0Z017_9PEZI</name>
<feature type="transmembrane region" description="Helical" evidence="7">
    <location>
        <begin position="515"/>
        <end position="534"/>
    </location>
</feature>
<dbReference type="Pfam" id="PF00005">
    <property type="entry name" value="ABC_tran"/>
    <property type="match status" value="1"/>
</dbReference>
<feature type="transmembrane region" description="Helical" evidence="7">
    <location>
        <begin position="358"/>
        <end position="382"/>
    </location>
</feature>
<proteinExistence type="inferred from homology"/>
<feature type="domain" description="ABC transporter" evidence="8">
    <location>
        <begin position="8"/>
        <end position="261"/>
    </location>
</feature>
<evidence type="ECO:0000256" key="6">
    <source>
        <dbReference type="ARBA" id="ARBA00023136"/>
    </source>
</evidence>
<evidence type="ECO:0000256" key="5">
    <source>
        <dbReference type="ARBA" id="ARBA00022989"/>
    </source>
</evidence>
<dbReference type="InterPro" id="IPR013525">
    <property type="entry name" value="ABC2_TM"/>
</dbReference>
<evidence type="ECO:0000259" key="8">
    <source>
        <dbReference type="PROSITE" id="PS50893"/>
    </source>
</evidence>
<feature type="transmembrane region" description="Helical" evidence="7">
    <location>
        <begin position="388"/>
        <end position="409"/>
    </location>
</feature>
<comment type="subcellular location">
    <subcellularLocation>
        <location evidence="1">Membrane</location>
        <topology evidence="1">Multi-pass membrane protein</topology>
    </subcellularLocation>
</comment>
<dbReference type="GO" id="GO:0016020">
    <property type="term" value="C:membrane"/>
    <property type="evidence" value="ECO:0007669"/>
    <property type="project" value="UniProtKB-SubCell"/>
</dbReference>
<evidence type="ECO:0000256" key="4">
    <source>
        <dbReference type="ARBA" id="ARBA00022692"/>
    </source>
</evidence>
<dbReference type="InterPro" id="IPR010929">
    <property type="entry name" value="PDR_CDR_ABC"/>
</dbReference>
<dbReference type="PROSITE" id="PS50893">
    <property type="entry name" value="ABC_TRANSPORTER_2"/>
    <property type="match status" value="1"/>
</dbReference>
<dbReference type="PANTHER" id="PTHR19241">
    <property type="entry name" value="ATP-BINDING CASSETTE TRANSPORTER"/>
    <property type="match status" value="1"/>
</dbReference>
<dbReference type="InterPro" id="IPR027417">
    <property type="entry name" value="P-loop_NTPase"/>
</dbReference>
<evidence type="ECO:0000256" key="2">
    <source>
        <dbReference type="ARBA" id="ARBA00006012"/>
    </source>
</evidence>
<keyword evidence="5 7" id="KW-1133">Transmembrane helix</keyword>
<evidence type="ECO:0000313" key="10">
    <source>
        <dbReference type="Proteomes" id="UP000297716"/>
    </source>
</evidence>
<keyword evidence="10" id="KW-1185">Reference proteome</keyword>
<evidence type="ECO:0000256" key="7">
    <source>
        <dbReference type="SAM" id="Phobius"/>
    </source>
</evidence>